<gene>
    <name evidence="1" type="ORF">Tco_0992021</name>
</gene>
<accession>A0ABQ5F2L3</accession>
<evidence type="ECO:0000313" key="2">
    <source>
        <dbReference type="Proteomes" id="UP001151760"/>
    </source>
</evidence>
<name>A0ABQ5F2L3_9ASTR</name>
<organism evidence="1 2">
    <name type="scientific">Tanacetum coccineum</name>
    <dbReference type="NCBI Taxonomy" id="301880"/>
    <lineage>
        <taxon>Eukaryota</taxon>
        <taxon>Viridiplantae</taxon>
        <taxon>Streptophyta</taxon>
        <taxon>Embryophyta</taxon>
        <taxon>Tracheophyta</taxon>
        <taxon>Spermatophyta</taxon>
        <taxon>Magnoliopsida</taxon>
        <taxon>eudicotyledons</taxon>
        <taxon>Gunneridae</taxon>
        <taxon>Pentapetalae</taxon>
        <taxon>asterids</taxon>
        <taxon>campanulids</taxon>
        <taxon>Asterales</taxon>
        <taxon>Asteraceae</taxon>
        <taxon>Asteroideae</taxon>
        <taxon>Anthemideae</taxon>
        <taxon>Anthemidinae</taxon>
        <taxon>Tanacetum</taxon>
    </lineage>
</organism>
<reference evidence="1" key="1">
    <citation type="journal article" date="2022" name="Int. J. Mol. Sci.">
        <title>Draft Genome of Tanacetum Coccineum: Genomic Comparison of Closely Related Tanacetum-Family Plants.</title>
        <authorList>
            <person name="Yamashiro T."/>
            <person name="Shiraishi A."/>
            <person name="Nakayama K."/>
            <person name="Satake H."/>
        </authorList>
    </citation>
    <scope>NUCLEOTIDE SEQUENCE</scope>
</reference>
<dbReference type="EMBL" id="BQNB010016892">
    <property type="protein sequence ID" value="GJT56967.1"/>
    <property type="molecule type" value="Genomic_DNA"/>
</dbReference>
<dbReference type="Proteomes" id="UP001151760">
    <property type="component" value="Unassembled WGS sequence"/>
</dbReference>
<protein>
    <submittedName>
        <fullName evidence="1">Uncharacterized protein</fullName>
    </submittedName>
</protein>
<evidence type="ECO:0000313" key="1">
    <source>
        <dbReference type="EMBL" id="GJT56967.1"/>
    </source>
</evidence>
<proteinExistence type="predicted"/>
<keyword evidence="2" id="KW-1185">Reference proteome</keyword>
<reference evidence="1" key="2">
    <citation type="submission" date="2022-01" db="EMBL/GenBank/DDBJ databases">
        <authorList>
            <person name="Yamashiro T."/>
            <person name="Shiraishi A."/>
            <person name="Satake H."/>
            <person name="Nakayama K."/>
        </authorList>
    </citation>
    <scope>NUCLEOTIDE SEQUENCE</scope>
</reference>
<comment type="caution">
    <text evidence="1">The sequence shown here is derived from an EMBL/GenBank/DDBJ whole genome shotgun (WGS) entry which is preliminary data.</text>
</comment>
<feature type="non-terminal residue" evidence="1">
    <location>
        <position position="1"/>
    </location>
</feature>
<sequence>KVAMQGRVLWEGVVSQRGKEKGVCLVIKVVTWGGDGGGRVAA</sequence>